<name>A0A024TWC7_9STRA</name>
<gene>
    <name evidence="3" type="ORF">H310_09009</name>
</gene>
<comment type="function">
    <text evidence="1">S-adenosyl-L-methionine-dependent methyltransferase that mediates RNA cap1 2'-O-ribose methylation to the 5'-cap structure of RNAs. Methylates the ribose of the first nucleotide of a m(7)GpppG-capped mRNA to produce m(7)GpppNmp (cap1).</text>
</comment>
<comment type="catalytic activity">
    <reaction evidence="1">
        <text>a 5'-end (N(7)-methyl 5'-triphosphoguanosine)-ribonucleoside in mRNA + S-adenosyl-L-methionine = a 5'-end (N(7)-methyl 5'-triphosphoguanosine)-(2'-O-methyl-ribonucleoside) in mRNA + S-adenosyl-L-homocysteine + H(+)</text>
        <dbReference type="Rhea" id="RHEA:67020"/>
        <dbReference type="Rhea" id="RHEA-COMP:17167"/>
        <dbReference type="Rhea" id="RHEA-COMP:17168"/>
        <dbReference type="ChEBI" id="CHEBI:15378"/>
        <dbReference type="ChEBI" id="CHEBI:57856"/>
        <dbReference type="ChEBI" id="CHEBI:59789"/>
        <dbReference type="ChEBI" id="CHEBI:156461"/>
        <dbReference type="ChEBI" id="CHEBI:167609"/>
        <dbReference type="EC" id="2.1.1.57"/>
    </reaction>
</comment>
<accession>A0A024TWC7</accession>
<dbReference type="InterPro" id="IPR025816">
    <property type="entry name" value="RrmJ-type_MeTrfase"/>
</dbReference>
<dbReference type="InterPro" id="IPR002877">
    <property type="entry name" value="RNA_MeTrfase_FtsJ_dom"/>
</dbReference>
<keyword evidence="1" id="KW-0949">S-adenosyl-L-methionine</keyword>
<dbReference type="PANTHER" id="PTHR16121:SF0">
    <property type="entry name" value="CAP-SPECIFIC MRNA (NUCLEOSIDE-2'-O-)-METHYLTRANSFERASE 1"/>
    <property type="match status" value="1"/>
</dbReference>
<dbReference type="GeneID" id="20086059"/>
<reference evidence="3" key="1">
    <citation type="submission" date="2013-12" db="EMBL/GenBank/DDBJ databases">
        <title>The Genome Sequence of Aphanomyces invadans NJM9701.</title>
        <authorList>
            <consortium name="The Broad Institute Genomics Platform"/>
            <person name="Russ C."/>
            <person name="Tyler B."/>
            <person name="van West P."/>
            <person name="Dieguez-Uribeondo J."/>
            <person name="Young S.K."/>
            <person name="Zeng Q."/>
            <person name="Gargeya S."/>
            <person name="Fitzgerald M."/>
            <person name="Abouelleil A."/>
            <person name="Alvarado L."/>
            <person name="Chapman S.B."/>
            <person name="Gainer-Dewar J."/>
            <person name="Goldberg J."/>
            <person name="Griggs A."/>
            <person name="Gujja S."/>
            <person name="Hansen M."/>
            <person name="Howarth C."/>
            <person name="Imamovic A."/>
            <person name="Ireland A."/>
            <person name="Larimer J."/>
            <person name="McCowan C."/>
            <person name="Murphy C."/>
            <person name="Pearson M."/>
            <person name="Poon T.W."/>
            <person name="Priest M."/>
            <person name="Roberts A."/>
            <person name="Saif S."/>
            <person name="Shea T."/>
            <person name="Sykes S."/>
            <person name="Wortman J."/>
            <person name="Nusbaum C."/>
            <person name="Birren B."/>
        </authorList>
    </citation>
    <scope>NUCLEOTIDE SEQUENCE [LARGE SCALE GENOMIC DNA]</scope>
    <source>
        <strain evidence="3">NJM9701</strain>
    </source>
</reference>
<keyword evidence="1" id="KW-0489">Methyltransferase</keyword>
<keyword evidence="1" id="KW-0507">mRNA processing</keyword>
<dbReference type="AlphaFoldDB" id="A0A024TWC7"/>
<feature type="domain" description="RrmJ-type SAM-dependent 2'-O-MTase" evidence="2">
    <location>
        <begin position="112"/>
        <end position="317"/>
    </location>
</feature>
<protein>
    <recommendedName>
        <fullName evidence="1">Cap-specific mRNA (nucleoside-2'-O-)-methyltransferase 1</fullName>
        <ecNumber evidence="1">2.1.1.57</ecNumber>
    </recommendedName>
    <alternativeName>
        <fullName evidence="1">Cap1 2'O-ribose methyltransferase 1</fullName>
    </alternativeName>
</protein>
<organism evidence="3">
    <name type="scientific">Aphanomyces invadans</name>
    <dbReference type="NCBI Taxonomy" id="157072"/>
    <lineage>
        <taxon>Eukaryota</taxon>
        <taxon>Sar</taxon>
        <taxon>Stramenopiles</taxon>
        <taxon>Oomycota</taxon>
        <taxon>Saprolegniomycetes</taxon>
        <taxon>Saprolegniales</taxon>
        <taxon>Verrucalvaceae</taxon>
        <taxon>Aphanomyces</taxon>
    </lineage>
</organism>
<dbReference type="GO" id="GO:0004483">
    <property type="term" value="F:methyltransferase cap1 activity"/>
    <property type="evidence" value="ECO:0007669"/>
    <property type="project" value="UniProtKB-UniRule"/>
</dbReference>
<dbReference type="Pfam" id="PF01728">
    <property type="entry name" value="FtsJ"/>
    <property type="match status" value="1"/>
</dbReference>
<dbReference type="SUPFAM" id="SSF53335">
    <property type="entry name" value="S-adenosyl-L-methionine-dependent methyltransferases"/>
    <property type="match status" value="1"/>
</dbReference>
<dbReference type="OrthoDB" id="10251234at2759"/>
<dbReference type="EMBL" id="KI913970">
    <property type="protein sequence ID" value="ETV98299.1"/>
    <property type="molecule type" value="Genomic_DNA"/>
</dbReference>
<dbReference type="EMBL" id="KI913970">
    <property type="protein sequence ID" value="ETV98300.1"/>
    <property type="molecule type" value="Genomic_DNA"/>
</dbReference>
<keyword evidence="1" id="KW-0539">Nucleus</keyword>
<dbReference type="PANTHER" id="PTHR16121">
    <property type="entry name" value="CAP-SPECIFIC MRNA (NUCLEOSIDE-2'-O-)-METHYLTRANSFERASE 1-RELATED"/>
    <property type="match status" value="1"/>
</dbReference>
<dbReference type="InterPro" id="IPR029063">
    <property type="entry name" value="SAM-dependent_MTases_sf"/>
</dbReference>
<dbReference type="GO" id="GO:0016556">
    <property type="term" value="P:mRNA modification"/>
    <property type="evidence" value="ECO:0007669"/>
    <property type="project" value="UniProtKB-UniRule"/>
</dbReference>
<dbReference type="PROSITE" id="PS51613">
    <property type="entry name" value="SAM_MT_RRMJ"/>
    <property type="match status" value="1"/>
</dbReference>
<dbReference type="GO" id="GO:0032259">
    <property type="term" value="P:methylation"/>
    <property type="evidence" value="ECO:0007669"/>
    <property type="project" value="UniProtKB-KW"/>
</dbReference>
<dbReference type="RefSeq" id="XP_008873174.1">
    <property type="nucleotide sequence ID" value="XM_008874952.1"/>
</dbReference>
<dbReference type="VEuPathDB" id="FungiDB:H310_09009"/>
<keyword evidence="1" id="KW-0506">mRNA capping</keyword>
<dbReference type="eggNOG" id="KOG3673">
    <property type="taxonomic scope" value="Eukaryota"/>
</dbReference>
<dbReference type="InterPro" id="IPR050851">
    <property type="entry name" value="mRNA_Cap_2O-Ribose_MeTrfase"/>
</dbReference>
<evidence type="ECO:0000259" key="2">
    <source>
        <dbReference type="PROSITE" id="PS51613"/>
    </source>
</evidence>
<dbReference type="GO" id="GO:0003676">
    <property type="term" value="F:nucleic acid binding"/>
    <property type="evidence" value="ECO:0007669"/>
    <property type="project" value="UniProtKB-UniRule"/>
</dbReference>
<dbReference type="GO" id="GO:0005634">
    <property type="term" value="C:nucleus"/>
    <property type="evidence" value="ECO:0007669"/>
    <property type="project" value="UniProtKB-SubCell"/>
</dbReference>
<dbReference type="RefSeq" id="XP_008873175.1">
    <property type="nucleotide sequence ID" value="XM_008874953.1"/>
</dbReference>
<dbReference type="GO" id="GO:0005737">
    <property type="term" value="C:cytoplasm"/>
    <property type="evidence" value="ECO:0007669"/>
    <property type="project" value="TreeGrafter"/>
</dbReference>
<sequence length="383" mass="42482">MEDLLGFASFGKRKRSSASRKQHTKAAKIEYVPEPIEVLCGKSMPCLSHDTLGTVLDSTAAEPPALLLLELAEALKSLLSAKQNLHDKRLSPAEYRVARALANPWESLGKWKFVNRSAMKMAELDARLNLTREFIADGHLSFVDLCGAPGGFSEYLAFRANYREVRGHGISLRVPGMSHLNWQLPPAVQDVVSVLYGADGTGDLYKQENIEHFVHSVLETHSSGVNLVVADGGFQDARNHENQEQVMHRLVLCEVLVMCRVLRSGGHFVCKTFELSSTFSLGLLWVLHHLFDELMIVKPVTSRPASSERYVVGRGWRLFQPHQVISHFSALHAAFDSSPPGAVVKSAELTKARAFLNFVQRSGIVYEGRASLARFLISLVRVV</sequence>
<proteinExistence type="predicted"/>
<comment type="subcellular location">
    <subcellularLocation>
        <location evidence="1">Nucleus</location>
    </subcellularLocation>
</comment>
<dbReference type="EC" id="2.1.1.57" evidence="1"/>
<keyword evidence="1" id="KW-0808">Transferase</keyword>
<evidence type="ECO:0000256" key="1">
    <source>
        <dbReference type="RuleBase" id="RU368012"/>
    </source>
</evidence>
<dbReference type="GO" id="GO:0006370">
    <property type="term" value="P:7-methylguanosine mRNA capping"/>
    <property type="evidence" value="ECO:0007669"/>
    <property type="project" value="UniProtKB-UniRule"/>
</dbReference>
<evidence type="ECO:0000313" key="3">
    <source>
        <dbReference type="EMBL" id="ETV98299.1"/>
    </source>
</evidence>
<dbReference type="Gene3D" id="3.40.50.12760">
    <property type="match status" value="1"/>
</dbReference>
<dbReference type="STRING" id="157072.A0A024TWC7"/>